<dbReference type="Gene3D" id="2.40.128.110">
    <property type="entry name" value="Lipid/polyisoprenoid-binding, YceI-like"/>
    <property type="match status" value="1"/>
</dbReference>
<feature type="signal peptide" evidence="1">
    <location>
        <begin position="1"/>
        <end position="20"/>
    </location>
</feature>
<organism evidence="3 4">
    <name type="scientific">Chitinophaga niabensis</name>
    <dbReference type="NCBI Taxonomy" id="536979"/>
    <lineage>
        <taxon>Bacteria</taxon>
        <taxon>Pseudomonadati</taxon>
        <taxon>Bacteroidota</taxon>
        <taxon>Chitinophagia</taxon>
        <taxon>Chitinophagales</taxon>
        <taxon>Chitinophagaceae</taxon>
        <taxon>Chitinophaga</taxon>
    </lineage>
</organism>
<dbReference type="RefSeq" id="WP_074237287.1">
    <property type="nucleotide sequence ID" value="NZ_FSRA01000001.1"/>
</dbReference>
<dbReference type="SMART" id="SM00867">
    <property type="entry name" value="YceI"/>
    <property type="match status" value="1"/>
</dbReference>
<feature type="chain" id="PRO_5012839524" evidence="1">
    <location>
        <begin position="21"/>
        <end position="211"/>
    </location>
</feature>
<dbReference type="EMBL" id="FSRA01000001">
    <property type="protein sequence ID" value="SIN65071.1"/>
    <property type="molecule type" value="Genomic_DNA"/>
</dbReference>
<sequence length="211" mass="22473">MQRLAAFLFIGGATILMSFANPTTEPTSKVVVVAPRATVYQVDNAQSTLSWTAKKVTGSHSGNISVSSGKLEVDKNVLKGGSFQLDTRSITVTDIKDASSNGKLLGHLKSADFFDVEKHPTASFVITSATAKSGGSYDVNGNLTIKGITKPISFPATVTVAGGKVTAKATIKVDRTKFDIKYRSNNFFENLGDKAIYDDFELDVTLVANAQ</sequence>
<proteinExistence type="predicted"/>
<feature type="domain" description="Lipid/polyisoprenoid-binding YceI-like" evidence="2">
    <location>
        <begin position="39"/>
        <end position="209"/>
    </location>
</feature>
<dbReference type="STRING" id="536979.SAMN04488055_0165"/>
<dbReference type="PANTHER" id="PTHR34406">
    <property type="entry name" value="PROTEIN YCEI"/>
    <property type="match status" value="1"/>
</dbReference>
<keyword evidence="4" id="KW-1185">Reference proteome</keyword>
<evidence type="ECO:0000256" key="1">
    <source>
        <dbReference type="SAM" id="SignalP"/>
    </source>
</evidence>
<dbReference type="InterPro" id="IPR036761">
    <property type="entry name" value="TTHA0802/YceI-like_sf"/>
</dbReference>
<evidence type="ECO:0000313" key="3">
    <source>
        <dbReference type="EMBL" id="SIN65071.1"/>
    </source>
</evidence>
<dbReference type="Pfam" id="PF04264">
    <property type="entry name" value="YceI"/>
    <property type="match status" value="1"/>
</dbReference>
<dbReference type="SUPFAM" id="SSF101874">
    <property type="entry name" value="YceI-like"/>
    <property type="match status" value="1"/>
</dbReference>
<dbReference type="InterPro" id="IPR007372">
    <property type="entry name" value="Lipid/polyisoprenoid-bd_YceI"/>
</dbReference>
<name>A0A1N6D2Q1_9BACT</name>
<gene>
    <name evidence="3" type="ORF">SAMN04488055_0165</name>
</gene>
<keyword evidence="1" id="KW-0732">Signal</keyword>
<accession>A0A1N6D2Q1</accession>
<dbReference type="PANTHER" id="PTHR34406:SF1">
    <property type="entry name" value="PROTEIN YCEI"/>
    <property type="match status" value="1"/>
</dbReference>
<evidence type="ECO:0000313" key="4">
    <source>
        <dbReference type="Proteomes" id="UP000185003"/>
    </source>
</evidence>
<dbReference type="Proteomes" id="UP000185003">
    <property type="component" value="Unassembled WGS sequence"/>
</dbReference>
<evidence type="ECO:0000259" key="2">
    <source>
        <dbReference type="SMART" id="SM00867"/>
    </source>
</evidence>
<reference evidence="3 4" key="1">
    <citation type="submission" date="2016-11" db="EMBL/GenBank/DDBJ databases">
        <authorList>
            <person name="Jaros S."/>
            <person name="Januszkiewicz K."/>
            <person name="Wedrychowicz H."/>
        </authorList>
    </citation>
    <scope>NUCLEOTIDE SEQUENCE [LARGE SCALE GENOMIC DNA]</scope>
    <source>
        <strain evidence="3 4">DSM 24787</strain>
    </source>
</reference>
<dbReference type="OrthoDB" id="951410at2"/>
<dbReference type="AlphaFoldDB" id="A0A1N6D2Q1"/>
<protein>
    <submittedName>
        <fullName evidence="3">Polyisoprenoid-binding protein YceI</fullName>
    </submittedName>
</protein>